<dbReference type="InterPro" id="IPR002197">
    <property type="entry name" value="HTH_Fis"/>
</dbReference>
<name>A0ABU8XHL4_9BURK</name>
<dbReference type="InterPro" id="IPR009057">
    <property type="entry name" value="Homeodomain-like_sf"/>
</dbReference>
<gene>
    <name evidence="3" type="ORF">WKW79_31940</name>
</gene>
<dbReference type="RefSeq" id="WP_340339258.1">
    <property type="nucleotide sequence ID" value="NZ_JBBKZS010000025.1"/>
</dbReference>
<dbReference type="InterPro" id="IPR029016">
    <property type="entry name" value="GAF-like_dom_sf"/>
</dbReference>
<dbReference type="SUPFAM" id="SSF55781">
    <property type="entry name" value="GAF domain-like"/>
    <property type="match status" value="1"/>
</dbReference>
<organism evidence="3 4">
    <name type="scientific">Variovorax robiniae</name>
    <dbReference type="NCBI Taxonomy" id="1836199"/>
    <lineage>
        <taxon>Bacteria</taxon>
        <taxon>Pseudomonadati</taxon>
        <taxon>Pseudomonadota</taxon>
        <taxon>Betaproteobacteria</taxon>
        <taxon>Burkholderiales</taxon>
        <taxon>Comamonadaceae</taxon>
        <taxon>Variovorax</taxon>
    </lineage>
</organism>
<evidence type="ECO:0000259" key="2">
    <source>
        <dbReference type="Pfam" id="PF02954"/>
    </source>
</evidence>
<reference evidence="3 4" key="1">
    <citation type="submission" date="2024-03" db="EMBL/GenBank/DDBJ databases">
        <title>Novel species of the genus Variovorax.</title>
        <authorList>
            <person name="Liu Q."/>
            <person name="Xin Y.-H."/>
        </authorList>
    </citation>
    <scope>NUCLEOTIDE SEQUENCE [LARGE SCALE GENOMIC DNA]</scope>
    <source>
        <strain evidence="3 4">KACC 18901</strain>
    </source>
</reference>
<dbReference type="PRINTS" id="PR01590">
    <property type="entry name" value="HTHFIS"/>
</dbReference>
<dbReference type="Gene3D" id="1.10.10.60">
    <property type="entry name" value="Homeodomain-like"/>
    <property type="match status" value="1"/>
</dbReference>
<feature type="region of interest" description="Disordered" evidence="1">
    <location>
        <begin position="345"/>
        <end position="382"/>
    </location>
</feature>
<keyword evidence="4" id="KW-1185">Reference proteome</keyword>
<dbReference type="Proteomes" id="UP001367030">
    <property type="component" value="Unassembled WGS sequence"/>
</dbReference>
<dbReference type="SUPFAM" id="SSF46689">
    <property type="entry name" value="Homeodomain-like"/>
    <property type="match status" value="1"/>
</dbReference>
<accession>A0ABU8XHL4</accession>
<protein>
    <submittedName>
        <fullName evidence="3">Helix-turn-helix domain-containing protein</fullName>
    </submittedName>
</protein>
<feature type="domain" description="DNA binding HTH" evidence="2">
    <location>
        <begin position="381"/>
        <end position="419"/>
    </location>
</feature>
<evidence type="ECO:0000313" key="3">
    <source>
        <dbReference type="EMBL" id="MEJ8859216.1"/>
    </source>
</evidence>
<dbReference type="Gene3D" id="3.30.450.40">
    <property type="match status" value="1"/>
</dbReference>
<proteinExistence type="predicted"/>
<dbReference type="EMBL" id="JBBKZS010000025">
    <property type="protein sequence ID" value="MEJ8859216.1"/>
    <property type="molecule type" value="Genomic_DNA"/>
</dbReference>
<evidence type="ECO:0000313" key="4">
    <source>
        <dbReference type="Proteomes" id="UP001367030"/>
    </source>
</evidence>
<comment type="caution">
    <text evidence="3">The sequence shown here is derived from an EMBL/GenBank/DDBJ whole genome shotgun (WGS) entry which is preliminary data.</text>
</comment>
<sequence length="422" mass="45499">MTAPGPSLFFNTRSERIALARQRYFEEGELPSGIVSAAVYESWARCQRFHANPAEKVEFEPVSTSRTHLALQKHRDLMTAWLDELPQLQAVLGTTSCAAMLTDPTGVLIGATCVGRAHEMLMPIATRTGVNLCEEAVGTTAPGVAARTGQAVSVFAGEHFFDSVKEMHCAAAPVRDTQGRVAGVLDISSEAIPFRFEASIVVGLYAAGIENRLLISQSANHLVVRFQVDAKLLDSHFAALVGIDQKGELAWMNGTAARLLGLPSTPGAHDERISAEAAMGASFSQLASLPETDSAFLLLSNGLMVWARAEMRAVDGHRNLVQGWQDAALTVAQREVEALPLAKADDAASERLSGDTAVGIARPKPRRKSRQPGDESPDLDLRDCSQHLIEQALDRYGGNVAKAARKLGVSRGLIYRRIGRRK</sequence>
<evidence type="ECO:0000256" key="1">
    <source>
        <dbReference type="SAM" id="MobiDB-lite"/>
    </source>
</evidence>
<dbReference type="Pfam" id="PF02954">
    <property type="entry name" value="HTH_8"/>
    <property type="match status" value="1"/>
</dbReference>